<evidence type="ECO:0000256" key="13">
    <source>
        <dbReference type="ARBA" id="ARBA00022777"/>
    </source>
</evidence>
<evidence type="ECO:0000256" key="1">
    <source>
        <dbReference type="ARBA" id="ARBA00000312"/>
    </source>
</evidence>
<evidence type="ECO:0000256" key="9">
    <source>
        <dbReference type="ARBA" id="ARBA00012523"/>
    </source>
</evidence>
<dbReference type="Gene3D" id="3.40.50.300">
    <property type="entry name" value="P-loop containing nucleotide triphosphate hydrolases"/>
    <property type="match status" value="1"/>
</dbReference>
<dbReference type="Pfam" id="PF02283">
    <property type="entry name" value="CobU"/>
    <property type="match status" value="1"/>
</dbReference>
<dbReference type="InterPro" id="IPR003203">
    <property type="entry name" value="CobU/CobP"/>
</dbReference>
<keyword evidence="10" id="KW-0169">Cobalamin biosynthesis</keyword>
<dbReference type="GO" id="GO:0043752">
    <property type="term" value="F:adenosylcobinamide kinase activity"/>
    <property type="evidence" value="ECO:0007669"/>
    <property type="project" value="UniProtKB-EC"/>
</dbReference>
<evidence type="ECO:0000256" key="10">
    <source>
        <dbReference type="ARBA" id="ARBA00022573"/>
    </source>
</evidence>
<keyword evidence="11 18" id="KW-0808">Transferase</keyword>
<dbReference type="EMBL" id="FOYZ01000004">
    <property type="protein sequence ID" value="SFR72631.1"/>
    <property type="molecule type" value="Genomic_DNA"/>
</dbReference>
<evidence type="ECO:0000256" key="11">
    <source>
        <dbReference type="ARBA" id="ARBA00022679"/>
    </source>
</evidence>
<evidence type="ECO:0000313" key="18">
    <source>
        <dbReference type="EMBL" id="SFR72631.1"/>
    </source>
</evidence>
<evidence type="ECO:0000256" key="3">
    <source>
        <dbReference type="ARBA" id="ARBA00001522"/>
    </source>
</evidence>
<dbReference type="RefSeq" id="WP_092559912.1">
    <property type="nucleotide sequence ID" value="NZ_FOYZ01000004.1"/>
</dbReference>
<dbReference type="SUPFAM" id="SSF52540">
    <property type="entry name" value="P-loop containing nucleoside triphosphate hydrolases"/>
    <property type="match status" value="1"/>
</dbReference>
<evidence type="ECO:0000256" key="4">
    <source>
        <dbReference type="ARBA" id="ARBA00003889"/>
    </source>
</evidence>
<dbReference type="GO" id="GO:0005524">
    <property type="term" value="F:ATP binding"/>
    <property type="evidence" value="ECO:0007669"/>
    <property type="project" value="UniProtKB-KW"/>
</dbReference>
<evidence type="ECO:0000256" key="16">
    <source>
        <dbReference type="ARBA" id="ARBA00029570"/>
    </source>
</evidence>
<dbReference type="EC" id="2.7.1.156" evidence="8"/>
<comment type="function">
    <text evidence="4">Catalyzes ATP-dependent phosphorylation of adenosylcobinamide and addition of GMP to adenosylcobinamide phosphate.</text>
</comment>
<evidence type="ECO:0000256" key="17">
    <source>
        <dbReference type="ARBA" id="ARBA00030571"/>
    </source>
</evidence>
<keyword evidence="12" id="KW-0547">Nucleotide-binding</keyword>
<accession>A0A1I6J187</accession>
<evidence type="ECO:0000256" key="14">
    <source>
        <dbReference type="ARBA" id="ARBA00022840"/>
    </source>
</evidence>
<dbReference type="PANTHER" id="PTHR34848:SF1">
    <property type="entry name" value="BIFUNCTIONAL ADENOSYLCOBALAMIN BIOSYNTHESIS PROTEIN COBU"/>
    <property type="match status" value="1"/>
</dbReference>
<dbReference type="STRING" id="37658.SAMN05661086_01333"/>
<dbReference type="GO" id="GO:0009236">
    <property type="term" value="P:cobalamin biosynthetic process"/>
    <property type="evidence" value="ECO:0007669"/>
    <property type="project" value="UniProtKB-UniPathway"/>
</dbReference>
<dbReference type="UniPathway" id="UPA00148">
    <property type="reaction ID" value="UER00236"/>
</dbReference>
<evidence type="ECO:0000256" key="7">
    <source>
        <dbReference type="ARBA" id="ARBA00007490"/>
    </source>
</evidence>
<reference evidence="18 19" key="1">
    <citation type="submission" date="2016-10" db="EMBL/GenBank/DDBJ databases">
        <authorList>
            <person name="de Groot N.N."/>
        </authorList>
    </citation>
    <scope>NUCLEOTIDE SEQUENCE [LARGE SCALE GENOMIC DNA]</scope>
    <source>
        <strain evidence="18 19">743A</strain>
    </source>
</reference>
<dbReference type="AlphaFoldDB" id="A0A1I6J187"/>
<keyword evidence="13 18" id="KW-0418">Kinase</keyword>
<evidence type="ECO:0000256" key="15">
    <source>
        <dbReference type="ARBA" id="ARBA00023134"/>
    </source>
</evidence>
<protein>
    <recommendedName>
        <fullName evidence="16">Adenosylcobinamide kinase</fullName>
        <ecNumber evidence="8">2.7.1.156</ecNumber>
        <ecNumber evidence="9">2.7.7.62</ecNumber>
    </recommendedName>
    <alternativeName>
        <fullName evidence="17">Adenosylcobinamide-phosphate guanylyltransferase</fullName>
    </alternativeName>
</protein>
<dbReference type="GO" id="GO:0005525">
    <property type="term" value="F:GTP binding"/>
    <property type="evidence" value="ECO:0007669"/>
    <property type="project" value="UniProtKB-KW"/>
</dbReference>
<name>A0A1I6J187_9FIRM</name>
<keyword evidence="14" id="KW-0067">ATP-binding</keyword>
<comment type="similarity">
    <text evidence="7">Belongs to the CobU/CobP family.</text>
</comment>
<dbReference type="GO" id="GO:0008820">
    <property type="term" value="F:cobinamide phosphate guanylyltransferase activity"/>
    <property type="evidence" value="ECO:0007669"/>
    <property type="project" value="UniProtKB-EC"/>
</dbReference>
<organism evidence="18 19">
    <name type="scientific">Anaeromicropila populeti</name>
    <dbReference type="NCBI Taxonomy" id="37658"/>
    <lineage>
        <taxon>Bacteria</taxon>
        <taxon>Bacillati</taxon>
        <taxon>Bacillota</taxon>
        <taxon>Clostridia</taxon>
        <taxon>Lachnospirales</taxon>
        <taxon>Lachnospiraceae</taxon>
        <taxon>Anaeromicropila</taxon>
    </lineage>
</organism>
<dbReference type="EC" id="2.7.7.62" evidence="9"/>
<proteinExistence type="inferred from homology"/>
<evidence type="ECO:0000313" key="19">
    <source>
        <dbReference type="Proteomes" id="UP000199659"/>
    </source>
</evidence>
<dbReference type="Proteomes" id="UP000199659">
    <property type="component" value="Unassembled WGS sequence"/>
</dbReference>
<keyword evidence="19" id="KW-1185">Reference proteome</keyword>
<dbReference type="OrthoDB" id="1766664at2"/>
<evidence type="ECO:0000256" key="5">
    <source>
        <dbReference type="ARBA" id="ARBA00004692"/>
    </source>
</evidence>
<evidence type="ECO:0000256" key="6">
    <source>
        <dbReference type="ARBA" id="ARBA00005159"/>
    </source>
</evidence>
<comment type="catalytic activity">
    <reaction evidence="2">
        <text>adenosylcob(III)inamide phosphate + GTP + H(+) = adenosylcob(III)inamide-GDP + diphosphate</text>
        <dbReference type="Rhea" id="RHEA:22712"/>
        <dbReference type="ChEBI" id="CHEBI:15378"/>
        <dbReference type="ChEBI" id="CHEBI:33019"/>
        <dbReference type="ChEBI" id="CHEBI:37565"/>
        <dbReference type="ChEBI" id="CHEBI:58502"/>
        <dbReference type="ChEBI" id="CHEBI:60487"/>
        <dbReference type="EC" id="2.7.7.62"/>
    </reaction>
</comment>
<dbReference type="PANTHER" id="PTHR34848">
    <property type="match status" value="1"/>
</dbReference>
<comment type="pathway">
    <text evidence="6">Cofactor biosynthesis; adenosylcobalamin biosynthesis; adenosylcobalamin from cob(II)yrinate a,c-diamide: step 5/7.</text>
</comment>
<evidence type="ECO:0000256" key="8">
    <source>
        <dbReference type="ARBA" id="ARBA00012016"/>
    </source>
</evidence>
<evidence type="ECO:0000256" key="2">
    <source>
        <dbReference type="ARBA" id="ARBA00000711"/>
    </source>
</evidence>
<comment type="catalytic activity">
    <reaction evidence="1">
        <text>adenosylcob(III)inamide + ATP = adenosylcob(III)inamide phosphate + ADP + H(+)</text>
        <dbReference type="Rhea" id="RHEA:15769"/>
        <dbReference type="ChEBI" id="CHEBI:2480"/>
        <dbReference type="ChEBI" id="CHEBI:15378"/>
        <dbReference type="ChEBI" id="CHEBI:30616"/>
        <dbReference type="ChEBI" id="CHEBI:58502"/>
        <dbReference type="ChEBI" id="CHEBI:456216"/>
        <dbReference type="EC" id="2.7.1.156"/>
    </reaction>
</comment>
<keyword evidence="18" id="KW-0548">Nucleotidyltransferase</keyword>
<dbReference type="InterPro" id="IPR027417">
    <property type="entry name" value="P-loop_NTPase"/>
</dbReference>
<evidence type="ECO:0000256" key="12">
    <source>
        <dbReference type="ARBA" id="ARBA00022741"/>
    </source>
</evidence>
<keyword evidence="15" id="KW-0342">GTP-binding</keyword>
<comment type="pathway">
    <text evidence="5">Cofactor biosynthesis; adenosylcobalamin biosynthesis; adenosylcobalamin from cob(II)yrinate a,c-diamide: step 6/7.</text>
</comment>
<comment type="catalytic activity">
    <reaction evidence="3">
        <text>adenosylcob(III)inamide + GTP = adenosylcob(III)inamide phosphate + GDP + H(+)</text>
        <dbReference type="Rhea" id="RHEA:15765"/>
        <dbReference type="ChEBI" id="CHEBI:2480"/>
        <dbReference type="ChEBI" id="CHEBI:15378"/>
        <dbReference type="ChEBI" id="CHEBI:37565"/>
        <dbReference type="ChEBI" id="CHEBI:58189"/>
        <dbReference type="ChEBI" id="CHEBI:58502"/>
        <dbReference type="EC" id="2.7.1.156"/>
    </reaction>
</comment>
<sequence>MWLITGGAYQGKLEYAMQCTGIKKEDIADGAICDIEEIMKKPMVNCFHLWIARMLKDEQDVMTLVEKIMKNNPHIVFVVDELGCGIVPINSFDRMYRETTGRICCRIASRAKCVHRVICGVGVVIKND</sequence>
<gene>
    <name evidence="18" type="ORF">SAMN05661086_01333</name>
</gene>